<dbReference type="SUPFAM" id="SSF48295">
    <property type="entry name" value="TrpR-like"/>
    <property type="match status" value="1"/>
</dbReference>
<dbReference type="PANTHER" id="PTHR46889">
    <property type="entry name" value="TRANSPOSASE INSF FOR INSERTION SEQUENCE IS3B-RELATED"/>
    <property type="match status" value="1"/>
</dbReference>
<dbReference type="GO" id="GO:0043565">
    <property type="term" value="F:sequence-specific DNA binding"/>
    <property type="evidence" value="ECO:0007669"/>
    <property type="project" value="InterPro"/>
</dbReference>
<reference evidence="2" key="1">
    <citation type="submission" date="2024-05" db="EMBL/GenBank/DDBJ databases">
        <title>Planctomycetes of the genus Singulisphaera possess chitinolytic capabilities.</title>
        <authorList>
            <person name="Ivanova A."/>
        </authorList>
    </citation>
    <scope>NUCLEOTIDE SEQUENCE</scope>
    <source>
        <strain evidence="2">Ch08T</strain>
    </source>
</reference>
<dbReference type="InterPro" id="IPR050900">
    <property type="entry name" value="Transposase_IS3/IS150/IS904"/>
</dbReference>
<organism evidence="2">
    <name type="scientific">Singulisphaera sp. Ch08</name>
    <dbReference type="NCBI Taxonomy" id="3120278"/>
    <lineage>
        <taxon>Bacteria</taxon>
        <taxon>Pseudomonadati</taxon>
        <taxon>Planctomycetota</taxon>
        <taxon>Planctomycetia</taxon>
        <taxon>Isosphaerales</taxon>
        <taxon>Isosphaeraceae</taxon>
        <taxon>Singulisphaera</taxon>
    </lineage>
</organism>
<dbReference type="SUPFAM" id="SSF53098">
    <property type="entry name" value="Ribonuclease H-like"/>
    <property type="match status" value="1"/>
</dbReference>
<dbReference type="InterPro" id="IPR036397">
    <property type="entry name" value="RNaseH_sf"/>
</dbReference>
<dbReference type="Pfam" id="PF13276">
    <property type="entry name" value="HTH_21"/>
    <property type="match status" value="1"/>
</dbReference>
<dbReference type="PROSITE" id="PS50994">
    <property type="entry name" value="INTEGRASE"/>
    <property type="match status" value="1"/>
</dbReference>
<dbReference type="GO" id="GO:0004803">
    <property type="term" value="F:transposase activity"/>
    <property type="evidence" value="ECO:0007669"/>
    <property type="project" value="InterPro"/>
</dbReference>
<dbReference type="InterPro" id="IPR002514">
    <property type="entry name" value="Transposase_8"/>
</dbReference>
<dbReference type="AlphaFoldDB" id="A0AAU7CM73"/>
<feature type="domain" description="Integrase catalytic" evidence="1">
    <location>
        <begin position="201"/>
        <end position="371"/>
    </location>
</feature>
<evidence type="ECO:0000259" key="1">
    <source>
        <dbReference type="PROSITE" id="PS50994"/>
    </source>
</evidence>
<dbReference type="InterPro" id="IPR025948">
    <property type="entry name" value="HTH-like_dom"/>
</dbReference>
<dbReference type="Pfam" id="PF01527">
    <property type="entry name" value="HTH_Tnp_1"/>
    <property type="match status" value="1"/>
</dbReference>
<dbReference type="GO" id="GO:0015074">
    <property type="term" value="P:DNA integration"/>
    <property type="evidence" value="ECO:0007669"/>
    <property type="project" value="InterPro"/>
</dbReference>
<evidence type="ECO:0000313" key="2">
    <source>
        <dbReference type="EMBL" id="XBH06370.1"/>
    </source>
</evidence>
<dbReference type="PANTHER" id="PTHR46889:SF4">
    <property type="entry name" value="TRANSPOSASE INSO FOR INSERTION SEQUENCE ELEMENT IS911B-RELATED"/>
    <property type="match status" value="1"/>
</dbReference>
<dbReference type="InterPro" id="IPR001584">
    <property type="entry name" value="Integrase_cat-core"/>
</dbReference>
<dbReference type="GO" id="GO:0006313">
    <property type="term" value="P:DNA transposition"/>
    <property type="evidence" value="ECO:0007669"/>
    <property type="project" value="InterPro"/>
</dbReference>
<dbReference type="InterPro" id="IPR048020">
    <property type="entry name" value="Transpos_IS3"/>
</dbReference>
<sequence length="375" mass="43449">MGQIRKRHSAAFKAKVALEAAKQDKTISELAKQHQIHPVQISQWKKQLLDGLEGLFENGSAARRPDHEKLQTELYEQIGRLQMELAWVKKKSLPCEVEAKRALIESTHPHLSVRRQCELLGLNRSSFYYEPATETLENLSLMRRIDEQYLKTPFYGSRRMTAWLTRQGEEVNRKRVSRLMELMGLEALHPGPRTTTRNPDHKVYPYLLRDLTIERRNQVWSTDVTYLPLNQGFMFLAAVIDWHSRFVLSWRLSNTLDGRFCLEALDAALEGGRPEIFNTDQGVQFTARAFTGRLEAEGIAVSMDGRGRALDNVFVERLWRSLKYEDIYLKAYCSARELKAGLERWFAFYNHERLHQSLAYRTPAEVYHGAEPVGP</sequence>
<dbReference type="Gene3D" id="3.30.420.10">
    <property type="entry name" value="Ribonuclease H-like superfamily/Ribonuclease H"/>
    <property type="match status" value="1"/>
</dbReference>
<dbReference type="InterPro" id="IPR010921">
    <property type="entry name" value="Trp_repressor/repl_initiator"/>
</dbReference>
<protein>
    <submittedName>
        <fullName evidence="2">IS3 family transposase</fullName>
    </submittedName>
</protein>
<gene>
    <name evidence="2" type="ORF">V5E97_10125</name>
</gene>
<name>A0AAU7CM73_9BACT</name>
<dbReference type="NCBIfam" id="NF033516">
    <property type="entry name" value="transpos_IS3"/>
    <property type="match status" value="1"/>
</dbReference>
<dbReference type="Pfam" id="PF00665">
    <property type="entry name" value="rve"/>
    <property type="match status" value="1"/>
</dbReference>
<accession>A0AAU7CM73</accession>
<proteinExistence type="predicted"/>
<dbReference type="InterPro" id="IPR012337">
    <property type="entry name" value="RNaseH-like_sf"/>
</dbReference>
<dbReference type="EMBL" id="CP155447">
    <property type="protein sequence ID" value="XBH06370.1"/>
    <property type="molecule type" value="Genomic_DNA"/>
</dbReference>